<dbReference type="Gene3D" id="2.60.120.330">
    <property type="entry name" value="B-lactam Antibiotic, Isopenicillin N Synthase, Chain"/>
    <property type="match status" value="1"/>
</dbReference>
<feature type="non-terminal residue" evidence="8">
    <location>
        <position position="1"/>
    </location>
</feature>
<feature type="compositionally biased region" description="Low complexity" evidence="6">
    <location>
        <begin position="442"/>
        <end position="465"/>
    </location>
</feature>
<dbReference type="PANTHER" id="PTHR10209">
    <property type="entry name" value="OXIDOREDUCTASE, 2OG-FE II OXYGENASE FAMILY PROTEIN"/>
    <property type="match status" value="1"/>
</dbReference>
<gene>
    <name evidence="8" type="ORF">EJB05_53736</name>
</gene>
<dbReference type="GO" id="GO:0046872">
    <property type="term" value="F:metal ion binding"/>
    <property type="evidence" value="ECO:0007669"/>
    <property type="project" value="UniProtKB-KW"/>
</dbReference>
<accession>A0A5J9SP98</accession>
<dbReference type="FunFam" id="2.60.120.330:FF:000005">
    <property type="entry name" value="1-aminocyclopropane-1-carboxylate oxidase homolog 1"/>
    <property type="match status" value="1"/>
</dbReference>
<evidence type="ECO:0000256" key="5">
    <source>
        <dbReference type="RuleBase" id="RU003682"/>
    </source>
</evidence>
<evidence type="ECO:0000313" key="9">
    <source>
        <dbReference type="Proteomes" id="UP000324897"/>
    </source>
</evidence>
<proteinExistence type="inferred from homology"/>
<dbReference type="InterPro" id="IPR044861">
    <property type="entry name" value="IPNS-like_FE2OG_OXY"/>
</dbReference>
<keyword evidence="2 5" id="KW-0479">Metal-binding</keyword>
<evidence type="ECO:0000313" key="8">
    <source>
        <dbReference type="EMBL" id="TVU00818.1"/>
    </source>
</evidence>
<evidence type="ECO:0000256" key="6">
    <source>
        <dbReference type="SAM" id="MobiDB-lite"/>
    </source>
</evidence>
<name>A0A5J9SP98_9POAL</name>
<keyword evidence="9" id="KW-1185">Reference proteome</keyword>
<evidence type="ECO:0000256" key="4">
    <source>
        <dbReference type="ARBA" id="ARBA00023004"/>
    </source>
</evidence>
<comment type="caution">
    <text evidence="8">The sequence shown here is derived from an EMBL/GenBank/DDBJ whole genome shotgun (WGS) entry which is preliminary data.</text>
</comment>
<keyword evidence="4 5" id="KW-0408">Iron</keyword>
<dbReference type="EMBL" id="RWGY01000541">
    <property type="protein sequence ID" value="TVU00818.1"/>
    <property type="molecule type" value="Genomic_DNA"/>
</dbReference>
<dbReference type="GO" id="GO:0051213">
    <property type="term" value="F:dioxygenase activity"/>
    <property type="evidence" value="ECO:0007669"/>
    <property type="project" value="UniProtKB-ARBA"/>
</dbReference>
<evidence type="ECO:0000256" key="1">
    <source>
        <dbReference type="ARBA" id="ARBA00008056"/>
    </source>
</evidence>
<evidence type="ECO:0000256" key="2">
    <source>
        <dbReference type="ARBA" id="ARBA00022723"/>
    </source>
</evidence>
<protein>
    <recommendedName>
        <fullName evidence="7">Fe2OG dioxygenase domain-containing protein</fullName>
    </recommendedName>
</protein>
<evidence type="ECO:0000256" key="3">
    <source>
        <dbReference type="ARBA" id="ARBA00023002"/>
    </source>
</evidence>
<dbReference type="InterPro" id="IPR005123">
    <property type="entry name" value="Oxoglu/Fe-dep_dioxygenase_dom"/>
</dbReference>
<dbReference type="InterPro" id="IPR027443">
    <property type="entry name" value="IPNS-like_sf"/>
</dbReference>
<feature type="region of interest" description="Disordered" evidence="6">
    <location>
        <begin position="411"/>
        <end position="475"/>
    </location>
</feature>
<organism evidence="8 9">
    <name type="scientific">Eragrostis curvula</name>
    <name type="common">weeping love grass</name>
    <dbReference type="NCBI Taxonomy" id="38414"/>
    <lineage>
        <taxon>Eukaryota</taxon>
        <taxon>Viridiplantae</taxon>
        <taxon>Streptophyta</taxon>
        <taxon>Embryophyta</taxon>
        <taxon>Tracheophyta</taxon>
        <taxon>Spermatophyta</taxon>
        <taxon>Magnoliopsida</taxon>
        <taxon>Liliopsida</taxon>
        <taxon>Poales</taxon>
        <taxon>Poaceae</taxon>
        <taxon>PACMAD clade</taxon>
        <taxon>Chloridoideae</taxon>
        <taxon>Eragrostideae</taxon>
        <taxon>Eragrostidinae</taxon>
        <taxon>Eragrostis</taxon>
    </lineage>
</organism>
<comment type="similarity">
    <text evidence="1 5">Belongs to the iron/ascorbate-dependent oxidoreductase family.</text>
</comment>
<dbReference type="PANTHER" id="PTHR10209:SF887">
    <property type="entry name" value="OS03G0860600 PROTEIN"/>
    <property type="match status" value="1"/>
</dbReference>
<dbReference type="Gramene" id="TVU00818">
    <property type="protein sequence ID" value="TVU00818"/>
    <property type="gene ID" value="EJB05_53736"/>
</dbReference>
<dbReference type="AlphaFoldDB" id="A0A5J9SP98"/>
<dbReference type="SUPFAM" id="SSF51197">
    <property type="entry name" value="Clavaminate synthase-like"/>
    <property type="match status" value="1"/>
</dbReference>
<dbReference type="OrthoDB" id="288590at2759"/>
<evidence type="ECO:0000259" key="7">
    <source>
        <dbReference type="PROSITE" id="PS51471"/>
    </source>
</evidence>
<sequence>MAPPSAPATSSDYDRLRELKAFDATKAGVKGLVDAGITTVPRIFHHAVPAVESDELSSPRRPRHGVAGSRVPVIDLTASRSDLVAQVKAAAETAGFFQVVNHGVPDELLAETLASVRRFHEEPADAKKRYYNRDPTPTPSVRYVSNFDLYQSPAANWRDTLFMLMSPAPPEEEVPPACRGIVSDYTPQVRKLAATLLELLSEAMDLPRTYLEEHEAGCLDAVLGHYYPPCPEPCRTMGTTRHCDPTFLTVLLQDSVGGLQVHIDGVWVDVPPVPGALVVNIGDFLQVVSNDRFKSVEHRVLAMAGGPRVSVACFFRKRDSTRVYHPIVTQPDDERPRYRGITVPEYLGYYMDKGLDGRSKLEHFRRPLGSGKRLRSIIGDCGGGAPVQIDAHVWRKCVDVAPSQAAWCRATPRASPRRRPESSVACSASTAPPAGSGGRNGAIAATSRASSAASSSSSLPPSYSATVKVTPSPGR</sequence>
<dbReference type="Pfam" id="PF14226">
    <property type="entry name" value="DIOX_N"/>
    <property type="match status" value="1"/>
</dbReference>
<dbReference type="PROSITE" id="PS51471">
    <property type="entry name" value="FE2OG_OXY"/>
    <property type="match status" value="1"/>
</dbReference>
<feature type="domain" description="Fe2OG dioxygenase" evidence="7">
    <location>
        <begin position="218"/>
        <end position="317"/>
    </location>
</feature>
<dbReference type="Proteomes" id="UP000324897">
    <property type="component" value="Unassembled WGS sequence"/>
</dbReference>
<reference evidence="8 9" key="1">
    <citation type="journal article" date="2019" name="Sci. Rep.">
        <title>A high-quality genome of Eragrostis curvula grass provides insights into Poaceae evolution and supports new strategies to enhance forage quality.</title>
        <authorList>
            <person name="Carballo J."/>
            <person name="Santos B.A.C.M."/>
            <person name="Zappacosta D."/>
            <person name="Garbus I."/>
            <person name="Selva J.P."/>
            <person name="Gallo C.A."/>
            <person name="Diaz A."/>
            <person name="Albertini E."/>
            <person name="Caccamo M."/>
            <person name="Echenique V."/>
        </authorList>
    </citation>
    <scope>NUCLEOTIDE SEQUENCE [LARGE SCALE GENOMIC DNA]</scope>
    <source>
        <strain evidence="9">cv. Victoria</strain>
        <tissue evidence="8">Leaf</tissue>
    </source>
</reference>
<dbReference type="Pfam" id="PF03171">
    <property type="entry name" value="2OG-FeII_Oxy"/>
    <property type="match status" value="1"/>
</dbReference>
<dbReference type="InterPro" id="IPR026992">
    <property type="entry name" value="DIOX_N"/>
</dbReference>
<keyword evidence="3 5" id="KW-0560">Oxidoreductase</keyword>